<accession>A0A238KGN6</accession>
<organism evidence="1 2">
    <name type="scientific">Actibacterium lipolyticum</name>
    <dbReference type="NCBI Taxonomy" id="1524263"/>
    <lineage>
        <taxon>Bacteria</taxon>
        <taxon>Pseudomonadati</taxon>
        <taxon>Pseudomonadota</taxon>
        <taxon>Alphaproteobacteria</taxon>
        <taxon>Rhodobacterales</taxon>
        <taxon>Roseobacteraceae</taxon>
        <taxon>Actibacterium</taxon>
    </lineage>
</organism>
<proteinExistence type="predicted"/>
<reference evidence="2" key="1">
    <citation type="submission" date="2017-05" db="EMBL/GenBank/DDBJ databases">
        <authorList>
            <person name="Rodrigo-Torres L."/>
            <person name="Arahal R. D."/>
            <person name="Lucena T."/>
        </authorList>
    </citation>
    <scope>NUCLEOTIDE SEQUENCE [LARGE SCALE GENOMIC DNA]</scope>
    <source>
        <strain evidence="2">CECT 8621</strain>
    </source>
</reference>
<sequence>MTTILILGSGPNAIEARNWPRPPFDRIVAINNAWKLRDDWDDHIHAGDFPEDRRPKSLRQSQRSITHTEYVPAQNAYGGFVYAGGTMAFTASYWVLHTYRPRVIAYLGCDMTYPSHGDTHFYGTGAPDPLRDDITLQSLEAKSARLMAHAATQGCALVNLSTEPSRLIFQRAGLRDLHTAVPQTLNPAACEAALAREKALGYFEPSGRYWEVLDRFDAAQLRALDDLWLAAAQPAFIGDGGHGLSGRRRGYFRQEESRESQ</sequence>
<gene>
    <name evidence="1" type="ORF">COL8621_01835</name>
</gene>
<dbReference type="RefSeq" id="WP_235823820.1">
    <property type="nucleotide sequence ID" value="NZ_FXYE01000002.1"/>
</dbReference>
<keyword evidence="2" id="KW-1185">Reference proteome</keyword>
<evidence type="ECO:0000313" key="2">
    <source>
        <dbReference type="Proteomes" id="UP000202922"/>
    </source>
</evidence>
<dbReference type="EMBL" id="FXYE01000002">
    <property type="protein sequence ID" value="SMX41827.1"/>
    <property type="molecule type" value="Genomic_DNA"/>
</dbReference>
<evidence type="ECO:0000313" key="1">
    <source>
        <dbReference type="EMBL" id="SMX41827.1"/>
    </source>
</evidence>
<name>A0A238KGN6_9RHOB</name>
<dbReference type="AlphaFoldDB" id="A0A238KGN6"/>
<dbReference type="Proteomes" id="UP000202922">
    <property type="component" value="Unassembled WGS sequence"/>
</dbReference>
<protein>
    <submittedName>
        <fullName evidence="1">Uncharacterized protein</fullName>
    </submittedName>
</protein>